<dbReference type="AlphaFoldDB" id="A0A512NFD2"/>
<name>A0A512NFD2_9HYPH</name>
<comment type="caution">
    <text evidence="2">The sequence shown here is derived from an EMBL/GenBank/DDBJ whole genome shotgun (WGS) entry which is preliminary data.</text>
</comment>
<evidence type="ECO:0000313" key="2">
    <source>
        <dbReference type="EMBL" id="GEP57658.1"/>
    </source>
</evidence>
<reference evidence="2 3" key="1">
    <citation type="submission" date="2019-07" db="EMBL/GenBank/DDBJ databases">
        <title>Whole genome shotgun sequence of Reyranella soli NBRC 108950.</title>
        <authorList>
            <person name="Hosoyama A."/>
            <person name="Uohara A."/>
            <person name="Ohji S."/>
            <person name="Ichikawa N."/>
        </authorList>
    </citation>
    <scope>NUCLEOTIDE SEQUENCE [LARGE SCALE GENOMIC DNA]</scope>
    <source>
        <strain evidence="2 3">NBRC 108950</strain>
    </source>
</reference>
<dbReference type="Proteomes" id="UP000321058">
    <property type="component" value="Unassembled WGS sequence"/>
</dbReference>
<protein>
    <submittedName>
        <fullName evidence="2">Uncharacterized protein</fullName>
    </submittedName>
</protein>
<accession>A0A512NFD2</accession>
<feature type="region of interest" description="Disordered" evidence="1">
    <location>
        <begin position="1"/>
        <end position="59"/>
    </location>
</feature>
<proteinExistence type="predicted"/>
<sequence length="93" mass="10484">MHGVHQLPRTLVERQQIGRPVSSVARLGGLQRKRDAGHGYRAAQQTDGAGRRGPHDTACAEREPGLVRKRTYEVEKLHDFRPGDYCRTAQPDR</sequence>
<gene>
    <name evidence="2" type="ORF">RSO01_48240</name>
</gene>
<organism evidence="2 3">
    <name type="scientific">Reyranella soli</name>
    <dbReference type="NCBI Taxonomy" id="1230389"/>
    <lineage>
        <taxon>Bacteria</taxon>
        <taxon>Pseudomonadati</taxon>
        <taxon>Pseudomonadota</taxon>
        <taxon>Alphaproteobacteria</taxon>
        <taxon>Hyphomicrobiales</taxon>
        <taxon>Reyranellaceae</taxon>
        <taxon>Reyranella</taxon>
    </lineage>
</organism>
<feature type="compositionally biased region" description="Basic and acidic residues" evidence="1">
    <location>
        <begin position="49"/>
        <end position="59"/>
    </location>
</feature>
<evidence type="ECO:0000256" key="1">
    <source>
        <dbReference type="SAM" id="MobiDB-lite"/>
    </source>
</evidence>
<evidence type="ECO:0000313" key="3">
    <source>
        <dbReference type="Proteomes" id="UP000321058"/>
    </source>
</evidence>
<dbReference type="EMBL" id="BKAJ01000084">
    <property type="protein sequence ID" value="GEP57658.1"/>
    <property type="molecule type" value="Genomic_DNA"/>
</dbReference>
<keyword evidence="3" id="KW-1185">Reference proteome</keyword>